<comment type="similarity">
    <text evidence="8">Belongs to the P-Pant transferase superfamily. AcpS family.</text>
</comment>
<dbReference type="InterPro" id="IPR002582">
    <property type="entry name" value="ACPS"/>
</dbReference>
<evidence type="ECO:0000256" key="6">
    <source>
        <dbReference type="ARBA" id="ARBA00023098"/>
    </source>
</evidence>
<comment type="catalytic activity">
    <reaction evidence="8">
        <text>apo-[ACP] + CoA = holo-[ACP] + adenosine 3',5'-bisphosphate + H(+)</text>
        <dbReference type="Rhea" id="RHEA:12068"/>
        <dbReference type="Rhea" id="RHEA-COMP:9685"/>
        <dbReference type="Rhea" id="RHEA-COMP:9690"/>
        <dbReference type="ChEBI" id="CHEBI:15378"/>
        <dbReference type="ChEBI" id="CHEBI:29999"/>
        <dbReference type="ChEBI" id="CHEBI:57287"/>
        <dbReference type="ChEBI" id="CHEBI:58343"/>
        <dbReference type="ChEBI" id="CHEBI:64479"/>
        <dbReference type="EC" id="2.7.8.7"/>
    </reaction>
</comment>
<evidence type="ECO:0000313" key="10">
    <source>
        <dbReference type="EMBL" id="MBB5040396.1"/>
    </source>
</evidence>
<sequence>MIGLGIDLVEVPRIRDLLIKHGDRFKERTFTAGEIAYCDSCADPAMHYAARFAAKEAAAKAIGTGLWAEGVDWKDFEITREASGRPVLLLHGGAQKHATSQGVTRVLVSLTHTKDLAQAQVSLA</sequence>
<comment type="function">
    <text evidence="8">Transfers the 4'-phosphopantetheine moiety from coenzyme A to a Ser of acyl-carrier-protein.</text>
</comment>
<accession>A0A7W7YQB7</accession>
<keyword evidence="11" id="KW-1185">Reference proteome</keyword>
<keyword evidence="8" id="KW-0963">Cytoplasm</keyword>
<dbReference type="AlphaFoldDB" id="A0A7W7YQB7"/>
<dbReference type="InterPro" id="IPR037143">
    <property type="entry name" value="4-PPantetheinyl_Trfase_dom_sf"/>
</dbReference>
<dbReference type="HAMAP" id="MF_00101">
    <property type="entry name" value="AcpS"/>
    <property type="match status" value="1"/>
</dbReference>
<dbReference type="InterPro" id="IPR008278">
    <property type="entry name" value="4-PPantetheinyl_Trfase_dom"/>
</dbReference>
<dbReference type="NCBIfam" id="TIGR00556">
    <property type="entry name" value="pantethn_trn"/>
    <property type="match status" value="1"/>
</dbReference>
<keyword evidence="6 8" id="KW-0443">Lipid metabolism</keyword>
<dbReference type="Proteomes" id="UP000534294">
    <property type="component" value="Unassembled WGS sequence"/>
</dbReference>
<proteinExistence type="inferred from homology"/>
<comment type="cofactor">
    <cofactor evidence="8">
        <name>Mg(2+)</name>
        <dbReference type="ChEBI" id="CHEBI:18420"/>
    </cofactor>
</comment>
<evidence type="ECO:0000256" key="7">
    <source>
        <dbReference type="ARBA" id="ARBA00023160"/>
    </source>
</evidence>
<keyword evidence="7 8" id="KW-0275">Fatty acid biosynthesis</keyword>
<keyword evidence="4 8" id="KW-0276">Fatty acid metabolism</keyword>
<comment type="subcellular location">
    <subcellularLocation>
        <location evidence="8">Cytoplasm</location>
    </subcellularLocation>
</comment>
<evidence type="ECO:0000256" key="5">
    <source>
        <dbReference type="ARBA" id="ARBA00022842"/>
    </source>
</evidence>
<name>A0A7W7YQB7_9BACT</name>
<comment type="caution">
    <text evidence="10">The sequence shown here is derived from an EMBL/GenBank/DDBJ whole genome shotgun (WGS) entry which is preliminary data.</text>
</comment>
<dbReference type="NCBIfam" id="TIGR00516">
    <property type="entry name" value="acpS"/>
    <property type="match status" value="1"/>
</dbReference>
<organism evidence="10 11">
    <name type="scientific">Prosthecobacter dejongeii</name>
    <dbReference type="NCBI Taxonomy" id="48465"/>
    <lineage>
        <taxon>Bacteria</taxon>
        <taxon>Pseudomonadati</taxon>
        <taxon>Verrucomicrobiota</taxon>
        <taxon>Verrucomicrobiia</taxon>
        <taxon>Verrucomicrobiales</taxon>
        <taxon>Verrucomicrobiaceae</taxon>
        <taxon>Prosthecobacter</taxon>
    </lineage>
</organism>
<keyword evidence="1 8" id="KW-0444">Lipid biosynthesis</keyword>
<evidence type="ECO:0000256" key="3">
    <source>
        <dbReference type="ARBA" id="ARBA00022723"/>
    </source>
</evidence>
<feature type="domain" description="4'-phosphopantetheinyl transferase" evidence="9">
    <location>
        <begin position="3"/>
        <end position="101"/>
    </location>
</feature>
<dbReference type="GO" id="GO:0005737">
    <property type="term" value="C:cytoplasm"/>
    <property type="evidence" value="ECO:0007669"/>
    <property type="project" value="UniProtKB-SubCell"/>
</dbReference>
<evidence type="ECO:0000256" key="8">
    <source>
        <dbReference type="HAMAP-Rule" id="MF_00101"/>
    </source>
</evidence>
<dbReference type="GO" id="GO:0000287">
    <property type="term" value="F:magnesium ion binding"/>
    <property type="evidence" value="ECO:0007669"/>
    <property type="project" value="UniProtKB-UniRule"/>
</dbReference>
<keyword evidence="2 8" id="KW-0808">Transferase</keyword>
<dbReference type="Pfam" id="PF01648">
    <property type="entry name" value="ACPS"/>
    <property type="match status" value="1"/>
</dbReference>
<dbReference type="EMBL" id="JACHIF010000013">
    <property type="protein sequence ID" value="MBB5040396.1"/>
    <property type="molecule type" value="Genomic_DNA"/>
</dbReference>
<dbReference type="Gene3D" id="3.90.470.20">
    <property type="entry name" value="4'-phosphopantetheinyl transferase domain"/>
    <property type="match status" value="1"/>
</dbReference>
<reference evidence="10 11" key="1">
    <citation type="submission" date="2020-08" db="EMBL/GenBank/DDBJ databases">
        <title>Genomic Encyclopedia of Type Strains, Phase IV (KMG-IV): sequencing the most valuable type-strain genomes for metagenomic binning, comparative biology and taxonomic classification.</title>
        <authorList>
            <person name="Goeker M."/>
        </authorList>
    </citation>
    <scope>NUCLEOTIDE SEQUENCE [LARGE SCALE GENOMIC DNA]</scope>
    <source>
        <strain evidence="10 11">DSM 12251</strain>
    </source>
</reference>
<keyword evidence="3 8" id="KW-0479">Metal-binding</keyword>
<evidence type="ECO:0000256" key="4">
    <source>
        <dbReference type="ARBA" id="ARBA00022832"/>
    </source>
</evidence>
<evidence type="ECO:0000256" key="2">
    <source>
        <dbReference type="ARBA" id="ARBA00022679"/>
    </source>
</evidence>
<dbReference type="EC" id="2.7.8.7" evidence="8"/>
<dbReference type="RefSeq" id="WP_184212936.1">
    <property type="nucleotide sequence ID" value="NZ_JACHIF010000013.1"/>
</dbReference>
<dbReference type="GO" id="GO:0006633">
    <property type="term" value="P:fatty acid biosynthetic process"/>
    <property type="evidence" value="ECO:0007669"/>
    <property type="project" value="UniProtKB-UniRule"/>
</dbReference>
<dbReference type="InterPro" id="IPR004568">
    <property type="entry name" value="Ppantetheine-prot_Trfase_dom"/>
</dbReference>
<feature type="binding site" evidence="8">
    <location>
        <position position="56"/>
    </location>
    <ligand>
        <name>Mg(2+)</name>
        <dbReference type="ChEBI" id="CHEBI:18420"/>
    </ligand>
</feature>
<dbReference type="SUPFAM" id="SSF56214">
    <property type="entry name" value="4'-phosphopantetheinyl transferase"/>
    <property type="match status" value="1"/>
</dbReference>
<evidence type="ECO:0000313" key="11">
    <source>
        <dbReference type="Proteomes" id="UP000534294"/>
    </source>
</evidence>
<evidence type="ECO:0000256" key="1">
    <source>
        <dbReference type="ARBA" id="ARBA00022516"/>
    </source>
</evidence>
<gene>
    <name evidence="8" type="primary">acpS</name>
    <name evidence="10" type="ORF">HNQ64_004680</name>
</gene>
<feature type="binding site" evidence="8">
    <location>
        <position position="7"/>
    </location>
    <ligand>
        <name>Mg(2+)</name>
        <dbReference type="ChEBI" id="CHEBI:18420"/>
    </ligand>
</feature>
<dbReference type="GO" id="GO:0008897">
    <property type="term" value="F:holo-[acyl-carrier-protein] synthase activity"/>
    <property type="evidence" value="ECO:0007669"/>
    <property type="project" value="UniProtKB-UniRule"/>
</dbReference>
<keyword evidence="5 8" id="KW-0460">Magnesium</keyword>
<evidence type="ECO:0000259" key="9">
    <source>
        <dbReference type="Pfam" id="PF01648"/>
    </source>
</evidence>
<protein>
    <recommendedName>
        <fullName evidence="8">Holo-[acyl-carrier-protein] synthase</fullName>
        <shortName evidence="8">Holo-ACP synthase</shortName>
        <ecNumber evidence="8">2.7.8.7</ecNumber>
    </recommendedName>
    <alternativeName>
        <fullName evidence="8">4'-phosphopantetheinyl transferase AcpS</fullName>
    </alternativeName>
</protein>